<evidence type="ECO:0000313" key="1">
    <source>
        <dbReference type="EMBL" id="EKU91493.1"/>
    </source>
</evidence>
<evidence type="ECO:0000313" key="2">
    <source>
        <dbReference type="Proteomes" id="UP000009872"/>
    </source>
</evidence>
<accession>K9E485</accession>
<sequence length="357" mass="41872">MKSLPNQSESLREWDNRLLTTQDNGKPFPARQYLSMEMNNFANIINRLIHIIGIKAVSDIHLHNPKNLWMINNLHLKDFMNMKQTEIGFEFSFSLDNEVIYLIKKEDEQKEEPPIYIADDICYANSSFLLLIELVKWMSVQCKYVYKTKLFGLNYYTVREMFPELIRVKEFPLYTLRLSKHYDAITFMKDDVSLFFIAKSQIVLDDIFKKLNIINTKEQGVPYKLDVIIGGQLLGNIVTGKVALHSQLINIEINEDDKIHSYINEWIAKLTEKKVSEIKKAISEKIIKATFSQADNITKEEIRTHFQSLYEDLRIDLIDFECKPLIKISFKSEKLYPDYSVCCYLNNKGNVEDCFLE</sequence>
<name>K9E485_9BACE</name>
<dbReference type="PATRIC" id="fig|742727.4.peg.1711"/>
<protein>
    <submittedName>
        <fullName evidence="1">Uncharacterized protein</fullName>
    </submittedName>
</protein>
<dbReference type="EMBL" id="ADLF01000008">
    <property type="protein sequence ID" value="EKU91493.1"/>
    <property type="molecule type" value="Genomic_DNA"/>
</dbReference>
<proteinExistence type="predicted"/>
<dbReference type="AlphaFoldDB" id="K9E485"/>
<comment type="caution">
    <text evidence="1">The sequence shown here is derived from an EMBL/GenBank/DDBJ whole genome shotgun (WGS) entry which is preliminary data.</text>
</comment>
<reference evidence="1 2" key="1">
    <citation type="submission" date="2012-09" db="EMBL/GenBank/DDBJ databases">
        <title>The Genome Sequence of Bacteroides oleiciplenus YIT 12058.</title>
        <authorList>
            <consortium name="The Broad Institute Genome Sequencing Platform"/>
            <person name="Earl A."/>
            <person name="Ward D."/>
            <person name="Feldgarden M."/>
            <person name="Gevers D."/>
            <person name="Morotomi M."/>
            <person name="Walker B."/>
            <person name="Young S.K."/>
            <person name="Zeng Q."/>
            <person name="Gargeya S."/>
            <person name="Fitzgerald M."/>
            <person name="Haas B."/>
            <person name="Abouelleil A."/>
            <person name="Alvarado L."/>
            <person name="Arachchi H.M."/>
            <person name="Berlin A.M."/>
            <person name="Chapman S.B."/>
            <person name="Goldberg J."/>
            <person name="Griggs A."/>
            <person name="Gujja S."/>
            <person name="Hansen M."/>
            <person name="Howarth C."/>
            <person name="Imamovic A."/>
            <person name="Larimer J."/>
            <person name="McCowen C."/>
            <person name="Montmayeur A."/>
            <person name="Murphy C."/>
            <person name="Neiman D."/>
            <person name="Pearson M."/>
            <person name="Priest M."/>
            <person name="Roberts A."/>
            <person name="Saif S."/>
            <person name="Shea T."/>
            <person name="Sisk P."/>
            <person name="Sykes S."/>
            <person name="Wortman J."/>
            <person name="Nusbaum C."/>
            <person name="Birren B."/>
        </authorList>
    </citation>
    <scope>NUCLEOTIDE SEQUENCE [LARGE SCALE GENOMIC DNA]</scope>
    <source>
        <strain evidence="1 2">YIT 12058</strain>
    </source>
</reference>
<dbReference type="Proteomes" id="UP000009872">
    <property type="component" value="Unassembled WGS sequence"/>
</dbReference>
<dbReference type="HOGENOM" id="CLU_862320_0_0_10"/>
<organism evidence="1 2">
    <name type="scientific">Bacteroides oleiciplenus YIT 12058</name>
    <dbReference type="NCBI Taxonomy" id="742727"/>
    <lineage>
        <taxon>Bacteria</taxon>
        <taxon>Pseudomonadati</taxon>
        <taxon>Bacteroidota</taxon>
        <taxon>Bacteroidia</taxon>
        <taxon>Bacteroidales</taxon>
        <taxon>Bacteroidaceae</taxon>
        <taxon>Bacteroides</taxon>
    </lineage>
</organism>
<gene>
    <name evidence="1" type="ORF">HMPREF9447_01683</name>
</gene>
<dbReference type="STRING" id="742727.HMPREF9447_01683"/>
<dbReference type="eggNOG" id="ENOG50315VQ">
    <property type="taxonomic scope" value="Bacteria"/>
</dbReference>
<keyword evidence="2" id="KW-1185">Reference proteome</keyword>